<sequence length="135" mass="15268">MAKVPLVFGLLSPKRKIYLLHQKQNQALAGNEGDLFNDPKHKDMQIKPTNITDVYNYYAEQAGKNTGQARQRAKFATHNTTHTSGSEEQLFIPVDAEQVLLNIEKVKLPQPTQETSRKPIFRIGGESLSLMDFFP</sequence>
<organism evidence="1 2">
    <name type="scientific">Allacma fusca</name>
    <dbReference type="NCBI Taxonomy" id="39272"/>
    <lineage>
        <taxon>Eukaryota</taxon>
        <taxon>Metazoa</taxon>
        <taxon>Ecdysozoa</taxon>
        <taxon>Arthropoda</taxon>
        <taxon>Hexapoda</taxon>
        <taxon>Collembola</taxon>
        <taxon>Symphypleona</taxon>
        <taxon>Sminthuridae</taxon>
        <taxon>Allacma</taxon>
    </lineage>
</organism>
<dbReference type="Proteomes" id="UP000708208">
    <property type="component" value="Unassembled WGS sequence"/>
</dbReference>
<evidence type="ECO:0000313" key="2">
    <source>
        <dbReference type="Proteomes" id="UP000708208"/>
    </source>
</evidence>
<name>A0A8J2P3K1_9HEXA</name>
<comment type="caution">
    <text evidence="1">The sequence shown here is derived from an EMBL/GenBank/DDBJ whole genome shotgun (WGS) entry which is preliminary data.</text>
</comment>
<proteinExistence type="predicted"/>
<accession>A0A8J2P3K1</accession>
<protein>
    <submittedName>
        <fullName evidence="1">Uncharacterized protein</fullName>
    </submittedName>
</protein>
<keyword evidence="2" id="KW-1185">Reference proteome</keyword>
<gene>
    <name evidence="1" type="ORF">AFUS01_LOCUS18404</name>
</gene>
<evidence type="ECO:0000313" key="1">
    <source>
        <dbReference type="EMBL" id="CAG7729709.1"/>
    </source>
</evidence>
<dbReference type="AlphaFoldDB" id="A0A8J2P3K1"/>
<reference evidence="1" key="1">
    <citation type="submission" date="2021-06" db="EMBL/GenBank/DDBJ databases">
        <authorList>
            <person name="Hodson N. C."/>
            <person name="Mongue J. A."/>
            <person name="Jaron S. K."/>
        </authorList>
    </citation>
    <scope>NUCLEOTIDE SEQUENCE</scope>
</reference>
<dbReference type="EMBL" id="CAJVCH010182828">
    <property type="protein sequence ID" value="CAG7729709.1"/>
    <property type="molecule type" value="Genomic_DNA"/>
</dbReference>